<dbReference type="PROSITE" id="PS50995">
    <property type="entry name" value="HTH_MARR_2"/>
    <property type="match status" value="1"/>
</dbReference>
<dbReference type="PANTHER" id="PTHR33164">
    <property type="entry name" value="TRANSCRIPTIONAL REGULATOR, MARR FAMILY"/>
    <property type="match status" value="1"/>
</dbReference>
<dbReference type="InterPro" id="IPR000835">
    <property type="entry name" value="HTH_MarR-typ"/>
</dbReference>
<reference evidence="2 3" key="1">
    <citation type="submission" date="2022-11" db="EMBL/GenBank/DDBJ databases">
        <title>Minimal conservation of predation-associated metabolite biosynthetic gene clusters underscores biosynthetic potential of Myxococcota including descriptions for ten novel species: Archangium lansinium sp. nov., Myxococcus landrumus sp. nov., Nannocystis bai.</title>
        <authorList>
            <person name="Ahearne A."/>
            <person name="Stevens C."/>
            <person name="Dowd S."/>
        </authorList>
    </citation>
    <scope>NUCLEOTIDE SEQUENCE [LARGE SCALE GENOMIC DNA]</scope>
    <source>
        <strain evidence="2 3">BB15-2</strain>
    </source>
</reference>
<accession>A0ABT5DWX0</accession>
<dbReference type="Pfam" id="PF12802">
    <property type="entry name" value="MarR_2"/>
    <property type="match status" value="1"/>
</dbReference>
<gene>
    <name evidence="2" type="ORF">POL25_14360</name>
</gene>
<dbReference type="InterPro" id="IPR036388">
    <property type="entry name" value="WH-like_DNA-bd_sf"/>
</dbReference>
<sequence length="155" mass="16769">MTAGAQEEVSGLAAHLGYWLRLVSNQVSHAFRLKVEASGVSVSEWVVLRELYGPDSGSPGALVQSLGMTKGAVSKLIDRLESKGLATRSPSQVDRRQQAVALTAEGRALVPRLAALADANDQEFFGRLPRQARDELMRVLQEIARTHHITSAPVD</sequence>
<dbReference type="InterPro" id="IPR039422">
    <property type="entry name" value="MarR/SlyA-like"/>
</dbReference>
<dbReference type="PANTHER" id="PTHR33164:SF57">
    <property type="entry name" value="MARR-FAMILY TRANSCRIPTIONAL REGULATOR"/>
    <property type="match status" value="1"/>
</dbReference>
<evidence type="ECO:0000313" key="2">
    <source>
        <dbReference type="EMBL" id="MDC0718086.1"/>
    </source>
</evidence>
<evidence type="ECO:0000313" key="3">
    <source>
        <dbReference type="Proteomes" id="UP001221686"/>
    </source>
</evidence>
<organism evidence="2 3">
    <name type="scientific">Nannocystis bainbridge</name>
    <dbReference type="NCBI Taxonomy" id="2995303"/>
    <lineage>
        <taxon>Bacteria</taxon>
        <taxon>Pseudomonadati</taxon>
        <taxon>Myxococcota</taxon>
        <taxon>Polyangia</taxon>
        <taxon>Nannocystales</taxon>
        <taxon>Nannocystaceae</taxon>
        <taxon>Nannocystis</taxon>
    </lineage>
</organism>
<dbReference type="RefSeq" id="WP_272086567.1">
    <property type="nucleotide sequence ID" value="NZ_JAQNDL010000001.1"/>
</dbReference>
<protein>
    <submittedName>
        <fullName evidence="2">MarR family transcriptional regulator</fullName>
    </submittedName>
</protein>
<dbReference type="EMBL" id="JAQNDL010000001">
    <property type="protein sequence ID" value="MDC0718086.1"/>
    <property type="molecule type" value="Genomic_DNA"/>
</dbReference>
<dbReference type="SMART" id="SM00347">
    <property type="entry name" value="HTH_MARR"/>
    <property type="match status" value="1"/>
</dbReference>
<dbReference type="Gene3D" id="1.10.10.10">
    <property type="entry name" value="Winged helix-like DNA-binding domain superfamily/Winged helix DNA-binding domain"/>
    <property type="match status" value="1"/>
</dbReference>
<dbReference type="Proteomes" id="UP001221686">
    <property type="component" value="Unassembled WGS sequence"/>
</dbReference>
<dbReference type="SUPFAM" id="SSF46785">
    <property type="entry name" value="Winged helix' DNA-binding domain"/>
    <property type="match status" value="1"/>
</dbReference>
<proteinExistence type="predicted"/>
<dbReference type="PRINTS" id="PR00598">
    <property type="entry name" value="HTHMARR"/>
</dbReference>
<feature type="domain" description="HTH marR-type" evidence="1">
    <location>
        <begin position="13"/>
        <end position="145"/>
    </location>
</feature>
<evidence type="ECO:0000259" key="1">
    <source>
        <dbReference type="PROSITE" id="PS50995"/>
    </source>
</evidence>
<dbReference type="InterPro" id="IPR036390">
    <property type="entry name" value="WH_DNA-bd_sf"/>
</dbReference>
<name>A0ABT5DWX0_9BACT</name>
<keyword evidence="3" id="KW-1185">Reference proteome</keyword>
<comment type="caution">
    <text evidence="2">The sequence shown here is derived from an EMBL/GenBank/DDBJ whole genome shotgun (WGS) entry which is preliminary data.</text>
</comment>